<dbReference type="GO" id="GO:0006952">
    <property type="term" value="P:defense response"/>
    <property type="evidence" value="ECO:0007669"/>
    <property type="project" value="InterPro"/>
</dbReference>
<evidence type="ECO:0000313" key="5">
    <source>
        <dbReference type="Proteomes" id="UP000195402"/>
    </source>
</evidence>
<dbReference type="InterPro" id="IPR003614">
    <property type="entry name" value="Knottins"/>
</dbReference>
<dbReference type="AlphaFoldDB" id="A0A200PZK1"/>
<evidence type="ECO:0000256" key="2">
    <source>
        <dbReference type="ARBA" id="ARBA00023157"/>
    </source>
</evidence>
<keyword evidence="5" id="KW-1185">Reference proteome</keyword>
<dbReference type="OMA" id="RCFCVKP"/>
<dbReference type="Gene3D" id="3.30.30.10">
    <property type="entry name" value="Knottin, scorpion toxin-like"/>
    <property type="match status" value="1"/>
</dbReference>
<dbReference type="CDD" id="cd00107">
    <property type="entry name" value="Knot1"/>
    <property type="match status" value="1"/>
</dbReference>
<proteinExistence type="predicted"/>
<gene>
    <name evidence="4" type="ORF">BVC80_1659g7</name>
</gene>
<sequence>MIDFADEIGAKVAEASMCKSASQHFKGICISESNCVAICQGEGFTGGECRGFRRRCICTKPCLEEVEEEGDQN</sequence>
<dbReference type="PANTHER" id="PTHR33147">
    <property type="entry name" value="DEFENSIN-LIKE PROTEIN 1"/>
    <property type="match status" value="1"/>
</dbReference>
<accession>A0A200PZK1</accession>
<organism evidence="4 5">
    <name type="scientific">Macleaya cordata</name>
    <name type="common">Five-seeded plume-poppy</name>
    <name type="synonym">Bocconia cordata</name>
    <dbReference type="NCBI Taxonomy" id="56857"/>
    <lineage>
        <taxon>Eukaryota</taxon>
        <taxon>Viridiplantae</taxon>
        <taxon>Streptophyta</taxon>
        <taxon>Embryophyta</taxon>
        <taxon>Tracheophyta</taxon>
        <taxon>Spermatophyta</taxon>
        <taxon>Magnoliopsida</taxon>
        <taxon>Ranunculales</taxon>
        <taxon>Papaveraceae</taxon>
        <taxon>Papaveroideae</taxon>
        <taxon>Macleaya</taxon>
    </lineage>
</organism>
<dbReference type="InterPro" id="IPR008176">
    <property type="entry name" value="Defensin_plant"/>
</dbReference>
<dbReference type="SUPFAM" id="SSF57095">
    <property type="entry name" value="Scorpion toxin-like"/>
    <property type="match status" value="1"/>
</dbReference>
<dbReference type="STRING" id="56857.A0A200PZK1"/>
<comment type="caution">
    <text evidence="4">The sequence shown here is derived from an EMBL/GenBank/DDBJ whole genome shotgun (WGS) entry which is preliminary data.</text>
</comment>
<dbReference type="InParanoid" id="A0A200PZK1"/>
<dbReference type="Proteomes" id="UP000195402">
    <property type="component" value="Unassembled WGS sequence"/>
</dbReference>
<dbReference type="PROSITE" id="PS00940">
    <property type="entry name" value="GAMMA_THIONIN"/>
    <property type="match status" value="1"/>
</dbReference>
<dbReference type="InterPro" id="IPR036574">
    <property type="entry name" value="Scorpion_toxin-like_sf"/>
</dbReference>
<dbReference type="Pfam" id="PF00304">
    <property type="entry name" value="Gamma-thionin"/>
    <property type="match status" value="1"/>
</dbReference>
<evidence type="ECO:0000259" key="3">
    <source>
        <dbReference type="SMART" id="SM00505"/>
    </source>
</evidence>
<dbReference type="SMART" id="SM00505">
    <property type="entry name" value="Knot1"/>
    <property type="match status" value="1"/>
</dbReference>
<dbReference type="EMBL" id="MVGT01003655">
    <property type="protein sequence ID" value="OVA03626.1"/>
    <property type="molecule type" value="Genomic_DNA"/>
</dbReference>
<feature type="domain" description="Knottins-like" evidence="3">
    <location>
        <begin position="17"/>
        <end position="62"/>
    </location>
</feature>
<protein>
    <submittedName>
        <fullName evidence="4">Knottin</fullName>
    </submittedName>
</protein>
<name>A0A200PZK1_MACCD</name>
<evidence type="ECO:0000313" key="4">
    <source>
        <dbReference type="EMBL" id="OVA03626.1"/>
    </source>
</evidence>
<dbReference type="PRINTS" id="PR00288">
    <property type="entry name" value="PUROTHIONIN"/>
</dbReference>
<keyword evidence="1" id="KW-0732">Signal</keyword>
<reference evidence="4 5" key="1">
    <citation type="journal article" date="2017" name="Mol. Plant">
        <title>The Genome of Medicinal Plant Macleaya cordata Provides New Insights into Benzylisoquinoline Alkaloids Metabolism.</title>
        <authorList>
            <person name="Liu X."/>
            <person name="Liu Y."/>
            <person name="Huang P."/>
            <person name="Ma Y."/>
            <person name="Qing Z."/>
            <person name="Tang Q."/>
            <person name="Cao H."/>
            <person name="Cheng P."/>
            <person name="Zheng Y."/>
            <person name="Yuan Z."/>
            <person name="Zhou Y."/>
            <person name="Liu J."/>
            <person name="Tang Z."/>
            <person name="Zhuo Y."/>
            <person name="Zhang Y."/>
            <person name="Yu L."/>
            <person name="Huang J."/>
            <person name="Yang P."/>
            <person name="Peng Q."/>
            <person name="Zhang J."/>
            <person name="Jiang W."/>
            <person name="Zhang Z."/>
            <person name="Lin K."/>
            <person name="Ro D.K."/>
            <person name="Chen X."/>
            <person name="Xiong X."/>
            <person name="Shang Y."/>
            <person name="Huang S."/>
            <person name="Zeng J."/>
        </authorList>
    </citation>
    <scope>NUCLEOTIDE SEQUENCE [LARGE SCALE GENOMIC DNA]</scope>
    <source>
        <strain evidence="5">cv. BLH2017</strain>
        <tissue evidence="4">Root</tissue>
    </source>
</reference>
<dbReference type="PANTHER" id="PTHR33147:SF39">
    <property type="entry name" value="DRO1 PROTEIN-RELATED"/>
    <property type="match status" value="1"/>
</dbReference>
<keyword evidence="2" id="KW-1015">Disulfide bond</keyword>
<dbReference type="OrthoDB" id="683455at2759"/>
<evidence type="ECO:0000256" key="1">
    <source>
        <dbReference type="ARBA" id="ARBA00022729"/>
    </source>
</evidence>